<dbReference type="PANTHER" id="PTHR13121:SF0">
    <property type="entry name" value="PHOSPHATIDYLINOSITOL GLYCAN ANCHOR BIOSYNTHESIS CLASS U PROTEIN"/>
    <property type="match status" value="1"/>
</dbReference>
<keyword evidence="11" id="KW-1185">Reference proteome</keyword>
<feature type="transmembrane region" description="Helical" evidence="9">
    <location>
        <begin position="352"/>
        <end position="373"/>
    </location>
</feature>
<comment type="similarity">
    <text evidence="3">Belongs to the PIGU family.</text>
</comment>
<feature type="transmembrane region" description="Helical" evidence="9">
    <location>
        <begin position="224"/>
        <end position="247"/>
    </location>
</feature>
<dbReference type="Pfam" id="PF06728">
    <property type="entry name" value="PIG-U"/>
    <property type="match status" value="1"/>
</dbReference>
<comment type="caution">
    <text evidence="10">The sequence shown here is derived from an EMBL/GenBank/DDBJ whole genome shotgun (WGS) entry which is preliminary data.</text>
</comment>
<evidence type="ECO:0000313" key="11">
    <source>
        <dbReference type="Proteomes" id="UP000095358"/>
    </source>
</evidence>
<evidence type="ECO:0000256" key="3">
    <source>
        <dbReference type="ARBA" id="ARBA00010026"/>
    </source>
</evidence>
<feature type="transmembrane region" description="Helical" evidence="9">
    <location>
        <begin position="171"/>
        <end position="191"/>
    </location>
</feature>
<dbReference type="GO" id="GO:0042765">
    <property type="term" value="C:GPI-anchor transamidase complex"/>
    <property type="evidence" value="ECO:0007669"/>
    <property type="project" value="InterPro"/>
</dbReference>
<dbReference type="Proteomes" id="UP000095358">
    <property type="component" value="Unassembled WGS sequence"/>
</dbReference>
<dbReference type="AlphaFoldDB" id="A0A1E5R099"/>
<keyword evidence="4" id="KW-0337">GPI-anchor biosynthesis</keyword>
<evidence type="ECO:0000256" key="5">
    <source>
        <dbReference type="ARBA" id="ARBA00022692"/>
    </source>
</evidence>
<evidence type="ECO:0000256" key="2">
    <source>
        <dbReference type="ARBA" id="ARBA00004687"/>
    </source>
</evidence>
<keyword evidence="7 9" id="KW-1133">Transmembrane helix</keyword>
<feature type="transmembrane region" description="Helical" evidence="9">
    <location>
        <begin position="119"/>
        <end position="151"/>
    </location>
</feature>
<dbReference type="GO" id="GO:0006506">
    <property type="term" value="P:GPI anchor biosynthetic process"/>
    <property type="evidence" value="ECO:0007669"/>
    <property type="project" value="UniProtKB-UniPathway"/>
</dbReference>
<dbReference type="PANTHER" id="PTHR13121">
    <property type="entry name" value="GPI TRANSAMIDASE COMPONENT PIG-U"/>
    <property type="match status" value="1"/>
</dbReference>
<dbReference type="GO" id="GO:0016255">
    <property type="term" value="P:attachment of GPI anchor to protein"/>
    <property type="evidence" value="ECO:0007669"/>
    <property type="project" value="InterPro"/>
</dbReference>
<feature type="transmembrane region" description="Helical" evidence="9">
    <location>
        <begin position="296"/>
        <end position="316"/>
    </location>
</feature>
<dbReference type="UniPathway" id="UPA00196"/>
<comment type="subcellular location">
    <subcellularLocation>
        <location evidence="1">Endoplasmic reticulum membrane</location>
        <topology evidence="1">Multi-pass membrane protein</topology>
    </subcellularLocation>
</comment>
<keyword evidence="5 9" id="KW-0812">Transmembrane</keyword>
<keyword evidence="6" id="KW-0256">Endoplasmic reticulum</keyword>
<dbReference type="InterPro" id="IPR009600">
    <property type="entry name" value="PIG-U"/>
</dbReference>
<keyword evidence="8 9" id="KW-0472">Membrane</keyword>
<evidence type="ECO:0000256" key="1">
    <source>
        <dbReference type="ARBA" id="ARBA00004477"/>
    </source>
</evidence>
<gene>
    <name evidence="10" type="ORF">AWRI3580_g4028</name>
</gene>
<evidence type="ECO:0000256" key="6">
    <source>
        <dbReference type="ARBA" id="ARBA00022824"/>
    </source>
</evidence>
<dbReference type="VEuPathDB" id="FungiDB:AWRI3580_g4028"/>
<evidence type="ECO:0000256" key="8">
    <source>
        <dbReference type="ARBA" id="ARBA00023136"/>
    </source>
</evidence>
<feature type="transmembrane region" description="Helical" evidence="9">
    <location>
        <begin position="198"/>
        <end position="218"/>
    </location>
</feature>
<evidence type="ECO:0000256" key="7">
    <source>
        <dbReference type="ARBA" id="ARBA00022989"/>
    </source>
</evidence>
<sequence>MGGVYLNAVFLMVVVSTRYLAIPKLLSVFNAEQMMLQYVDVLFNTPFISYKTLKECILFTKYKNDGSNLNQMPLYVLLFAKIPEYLHFYVFALVDILTLMYFIKLAVPTKVGASLKTKFWLYLFNPLTFLNLVMQTQFVFTQFFIVAALYYCQNYKLNTNNVYKAATAIAMSAYLDVYNIGLSLICLNFFLETKLKQAYIIAFIATMFVLYAISYQINPYFIENVIFACVLFKEQYPNIGLWWYFFIEMFQEYRNFFKFVFNGYCYIFTIPIYLRFKNYPLQAAVILFTWITMFKPYPSIGELGLILTVFVSLFDMNIVDNKLIMWLLVIHSLVLLPVFYHLWITVGSGNSNFFYAMTLVYVVSIALILLGMIKSVLYKEYVEVNDLEKEAKDGDKPQKKLNLVCV</sequence>
<dbReference type="STRING" id="29833.A0A1E5R099"/>
<organism evidence="10 11">
    <name type="scientific">Hanseniaspora uvarum</name>
    <name type="common">Yeast</name>
    <name type="synonym">Kloeckera apiculata</name>
    <dbReference type="NCBI Taxonomy" id="29833"/>
    <lineage>
        <taxon>Eukaryota</taxon>
        <taxon>Fungi</taxon>
        <taxon>Dikarya</taxon>
        <taxon>Ascomycota</taxon>
        <taxon>Saccharomycotina</taxon>
        <taxon>Saccharomycetes</taxon>
        <taxon>Saccharomycodales</taxon>
        <taxon>Saccharomycodaceae</taxon>
        <taxon>Hanseniaspora</taxon>
    </lineage>
</organism>
<accession>A0A1E5R099</accession>
<proteinExistence type="inferred from homology"/>
<evidence type="ECO:0000313" key="10">
    <source>
        <dbReference type="EMBL" id="OEJ80316.1"/>
    </source>
</evidence>
<feature type="transmembrane region" description="Helical" evidence="9">
    <location>
        <begin position="86"/>
        <end position="107"/>
    </location>
</feature>
<reference evidence="11" key="1">
    <citation type="journal article" date="2016" name="Genome Announc.">
        <title>Genome sequences of three species of Hanseniaspora isolated from spontaneous wine fermentations.</title>
        <authorList>
            <person name="Sternes P.R."/>
            <person name="Lee D."/>
            <person name="Kutyna D.R."/>
            <person name="Borneman A.R."/>
        </authorList>
    </citation>
    <scope>NUCLEOTIDE SEQUENCE [LARGE SCALE GENOMIC DNA]</scope>
    <source>
        <strain evidence="11">AWRI3580</strain>
    </source>
</reference>
<protein>
    <submittedName>
        <fullName evidence="10">GPI transamidase component GAB1</fullName>
    </submittedName>
</protein>
<name>A0A1E5R099_HANUV</name>
<dbReference type="EMBL" id="LPNN01000012">
    <property type="protein sequence ID" value="OEJ80316.1"/>
    <property type="molecule type" value="Genomic_DNA"/>
</dbReference>
<evidence type="ECO:0000256" key="4">
    <source>
        <dbReference type="ARBA" id="ARBA00022502"/>
    </source>
</evidence>
<dbReference type="OrthoDB" id="549017at2759"/>
<evidence type="ECO:0000256" key="9">
    <source>
        <dbReference type="SAM" id="Phobius"/>
    </source>
</evidence>
<comment type="pathway">
    <text evidence="2">Glycolipid biosynthesis; glycosylphosphatidylinositol-anchor biosynthesis.</text>
</comment>
<feature type="transmembrane region" description="Helical" evidence="9">
    <location>
        <begin position="323"/>
        <end position="346"/>
    </location>
</feature>
<feature type="transmembrane region" description="Helical" evidence="9">
    <location>
        <begin position="259"/>
        <end position="276"/>
    </location>
</feature>